<proteinExistence type="predicted"/>
<dbReference type="AlphaFoldDB" id="A0A4C1TEF5"/>
<protein>
    <submittedName>
        <fullName evidence="2">Uncharacterized protein</fullName>
    </submittedName>
</protein>
<organism evidence="2 3">
    <name type="scientific">Eumeta variegata</name>
    <name type="common">Bagworm moth</name>
    <name type="synonym">Eumeta japonica</name>
    <dbReference type="NCBI Taxonomy" id="151549"/>
    <lineage>
        <taxon>Eukaryota</taxon>
        <taxon>Metazoa</taxon>
        <taxon>Ecdysozoa</taxon>
        <taxon>Arthropoda</taxon>
        <taxon>Hexapoda</taxon>
        <taxon>Insecta</taxon>
        <taxon>Pterygota</taxon>
        <taxon>Neoptera</taxon>
        <taxon>Endopterygota</taxon>
        <taxon>Lepidoptera</taxon>
        <taxon>Glossata</taxon>
        <taxon>Ditrysia</taxon>
        <taxon>Tineoidea</taxon>
        <taxon>Psychidae</taxon>
        <taxon>Oiketicinae</taxon>
        <taxon>Eumeta</taxon>
    </lineage>
</organism>
<name>A0A4C1TEF5_EUMVA</name>
<accession>A0A4C1TEF5</accession>
<gene>
    <name evidence="2" type="ORF">EVAR_72489_1</name>
</gene>
<sequence>MMPGVLDFIKKQQGLTIKPSLQFKIYKTADNNLSIVHKASKTPELSSSQSLENESKKKKLSSDSNESSNKADDIETLPAKYEVISKVAAEDNNFSKLSTVILKRKSVNGDTKKVNGDETVELPLPKMTK</sequence>
<evidence type="ECO:0000313" key="3">
    <source>
        <dbReference type="Proteomes" id="UP000299102"/>
    </source>
</evidence>
<keyword evidence="3" id="KW-1185">Reference proteome</keyword>
<feature type="region of interest" description="Disordered" evidence="1">
    <location>
        <begin position="39"/>
        <end position="75"/>
    </location>
</feature>
<dbReference type="Proteomes" id="UP000299102">
    <property type="component" value="Unassembled WGS sequence"/>
</dbReference>
<evidence type="ECO:0000256" key="1">
    <source>
        <dbReference type="SAM" id="MobiDB-lite"/>
    </source>
</evidence>
<evidence type="ECO:0000313" key="2">
    <source>
        <dbReference type="EMBL" id="GBP11828.1"/>
    </source>
</evidence>
<comment type="caution">
    <text evidence="2">The sequence shown here is derived from an EMBL/GenBank/DDBJ whole genome shotgun (WGS) entry which is preliminary data.</text>
</comment>
<reference evidence="2 3" key="1">
    <citation type="journal article" date="2019" name="Commun. Biol.">
        <title>The bagworm genome reveals a unique fibroin gene that provides high tensile strength.</title>
        <authorList>
            <person name="Kono N."/>
            <person name="Nakamura H."/>
            <person name="Ohtoshi R."/>
            <person name="Tomita M."/>
            <person name="Numata K."/>
            <person name="Arakawa K."/>
        </authorList>
    </citation>
    <scope>NUCLEOTIDE SEQUENCE [LARGE SCALE GENOMIC DNA]</scope>
</reference>
<dbReference type="EMBL" id="BGZK01004961">
    <property type="protein sequence ID" value="GBP11828.1"/>
    <property type="molecule type" value="Genomic_DNA"/>
</dbReference>
<feature type="region of interest" description="Disordered" evidence="1">
    <location>
        <begin position="108"/>
        <end position="129"/>
    </location>
</feature>